<dbReference type="Gene3D" id="3.40.50.2300">
    <property type="match status" value="2"/>
</dbReference>
<comment type="caution">
    <text evidence="6">The sequence shown here is derived from an EMBL/GenBank/DDBJ whole genome shotgun (WGS) entry which is preliminary data.</text>
</comment>
<evidence type="ECO:0000256" key="2">
    <source>
        <dbReference type="ARBA" id="ARBA00023125"/>
    </source>
</evidence>
<dbReference type="InterPro" id="IPR046335">
    <property type="entry name" value="LacI/GalR-like_sensor"/>
</dbReference>
<keyword evidence="7" id="KW-1185">Reference proteome</keyword>
<proteinExistence type="predicted"/>
<dbReference type="Gene3D" id="1.10.260.40">
    <property type="entry name" value="lambda repressor-like DNA-binding domains"/>
    <property type="match status" value="1"/>
</dbReference>
<dbReference type="GO" id="GO:0003700">
    <property type="term" value="F:DNA-binding transcription factor activity"/>
    <property type="evidence" value="ECO:0007669"/>
    <property type="project" value="TreeGrafter"/>
</dbReference>
<evidence type="ECO:0000259" key="5">
    <source>
        <dbReference type="PROSITE" id="PS50932"/>
    </source>
</evidence>
<dbReference type="CDD" id="cd01392">
    <property type="entry name" value="HTH_LacI"/>
    <property type="match status" value="1"/>
</dbReference>
<evidence type="ECO:0000313" key="6">
    <source>
        <dbReference type="EMBL" id="MRG61197.1"/>
    </source>
</evidence>
<feature type="domain" description="HTH lacI-type" evidence="5">
    <location>
        <begin position="10"/>
        <end position="65"/>
    </location>
</feature>
<accession>A0A6I2FBK2</accession>
<dbReference type="GO" id="GO:0000976">
    <property type="term" value="F:transcription cis-regulatory region binding"/>
    <property type="evidence" value="ECO:0007669"/>
    <property type="project" value="TreeGrafter"/>
</dbReference>
<dbReference type="AlphaFoldDB" id="A0A6I2FBK2"/>
<dbReference type="Pfam" id="PF13377">
    <property type="entry name" value="Peripla_BP_3"/>
    <property type="match status" value="1"/>
</dbReference>
<protein>
    <submittedName>
        <fullName evidence="6">LacI family DNA-binding transcriptional regulator</fullName>
    </submittedName>
</protein>
<reference evidence="6 7" key="1">
    <citation type="submission" date="2019-10" db="EMBL/GenBank/DDBJ databases">
        <authorList>
            <person name="Nie G."/>
            <person name="Ming H."/>
            <person name="Yi B."/>
        </authorList>
    </citation>
    <scope>NUCLEOTIDE SEQUENCE [LARGE SCALE GENOMIC DNA]</scope>
    <source>
        <strain evidence="6 7">CFH 90414</strain>
    </source>
</reference>
<dbReference type="CDD" id="cd06267">
    <property type="entry name" value="PBP1_LacI_sugar_binding-like"/>
    <property type="match status" value="1"/>
</dbReference>
<dbReference type="SUPFAM" id="SSF47413">
    <property type="entry name" value="lambda repressor-like DNA-binding domains"/>
    <property type="match status" value="1"/>
</dbReference>
<dbReference type="PROSITE" id="PS50932">
    <property type="entry name" value="HTH_LACI_2"/>
    <property type="match status" value="1"/>
</dbReference>
<keyword evidence="2 6" id="KW-0238">DNA-binding</keyword>
<evidence type="ECO:0000256" key="1">
    <source>
        <dbReference type="ARBA" id="ARBA00023015"/>
    </source>
</evidence>
<dbReference type="InterPro" id="IPR000843">
    <property type="entry name" value="HTH_LacI"/>
</dbReference>
<feature type="region of interest" description="Disordered" evidence="4">
    <location>
        <begin position="328"/>
        <end position="359"/>
    </location>
</feature>
<evidence type="ECO:0000256" key="4">
    <source>
        <dbReference type="SAM" id="MobiDB-lite"/>
    </source>
</evidence>
<dbReference type="PANTHER" id="PTHR30146:SF153">
    <property type="entry name" value="LACTOSE OPERON REPRESSOR"/>
    <property type="match status" value="1"/>
</dbReference>
<dbReference type="PRINTS" id="PR00036">
    <property type="entry name" value="HTHLACI"/>
</dbReference>
<dbReference type="SUPFAM" id="SSF53822">
    <property type="entry name" value="Periplasmic binding protein-like I"/>
    <property type="match status" value="1"/>
</dbReference>
<dbReference type="InterPro" id="IPR028082">
    <property type="entry name" value="Peripla_BP_I"/>
</dbReference>
<keyword evidence="1" id="KW-0805">Transcription regulation</keyword>
<dbReference type="Proteomes" id="UP000431080">
    <property type="component" value="Unassembled WGS sequence"/>
</dbReference>
<sequence>MSEPSRTTPATLHDVAREAGVSLATASRSLNGSTRRVNEEYRQRVLDAAAKLNYTPNLSAQAVARGTTTTVALLVADIADPYFSSIAAGVVAEADAEHLIVTMAATERDPERELELVRQLRGQRPRVMILAGSRPTVDRTEGALADELAAYEASGGRVVLISRNELDFRTVLLENRGGAERLARELVGLGYRRFAVVTGGEGLRTAADRLEGFRAGLAAVGGRLDDADVVRSAFTRDGGYDGARRLIERGLDGIELVFATNDVMAVGALSAIRDAGLTPGRDLAIAGFDDIPTVQDVTPPLTTVRVPLEELGRRALRLALAEDADAGADADATAGETAHPRGGSVEAEVVLRASTPGIG</sequence>
<dbReference type="InterPro" id="IPR010982">
    <property type="entry name" value="Lambda_DNA-bd_dom_sf"/>
</dbReference>
<dbReference type="RefSeq" id="WP_153685618.1">
    <property type="nucleotide sequence ID" value="NZ_WJIF01000010.1"/>
</dbReference>
<gene>
    <name evidence="6" type="ORF">GE115_15185</name>
</gene>
<evidence type="ECO:0000313" key="7">
    <source>
        <dbReference type="Proteomes" id="UP000431080"/>
    </source>
</evidence>
<dbReference type="Pfam" id="PF00356">
    <property type="entry name" value="LacI"/>
    <property type="match status" value="1"/>
</dbReference>
<organism evidence="6 7">
    <name type="scientific">Agromyces agglutinans</name>
    <dbReference type="NCBI Taxonomy" id="2662258"/>
    <lineage>
        <taxon>Bacteria</taxon>
        <taxon>Bacillati</taxon>
        <taxon>Actinomycetota</taxon>
        <taxon>Actinomycetes</taxon>
        <taxon>Micrococcales</taxon>
        <taxon>Microbacteriaceae</taxon>
        <taxon>Agromyces</taxon>
    </lineage>
</organism>
<dbReference type="PANTHER" id="PTHR30146">
    <property type="entry name" value="LACI-RELATED TRANSCRIPTIONAL REPRESSOR"/>
    <property type="match status" value="1"/>
</dbReference>
<dbReference type="SMART" id="SM00354">
    <property type="entry name" value="HTH_LACI"/>
    <property type="match status" value="1"/>
</dbReference>
<evidence type="ECO:0000256" key="3">
    <source>
        <dbReference type="ARBA" id="ARBA00023163"/>
    </source>
</evidence>
<keyword evidence="3" id="KW-0804">Transcription</keyword>
<dbReference type="EMBL" id="WJIF01000010">
    <property type="protein sequence ID" value="MRG61197.1"/>
    <property type="molecule type" value="Genomic_DNA"/>
</dbReference>
<name>A0A6I2FBK2_9MICO</name>